<organism evidence="6 7">
    <name type="scientific">Glossina austeni</name>
    <name type="common">Savannah tsetse fly</name>
    <dbReference type="NCBI Taxonomy" id="7395"/>
    <lineage>
        <taxon>Eukaryota</taxon>
        <taxon>Metazoa</taxon>
        <taxon>Ecdysozoa</taxon>
        <taxon>Arthropoda</taxon>
        <taxon>Hexapoda</taxon>
        <taxon>Insecta</taxon>
        <taxon>Pterygota</taxon>
        <taxon>Neoptera</taxon>
        <taxon>Endopterygota</taxon>
        <taxon>Diptera</taxon>
        <taxon>Brachycera</taxon>
        <taxon>Muscomorpha</taxon>
        <taxon>Hippoboscoidea</taxon>
        <taxon>Glossinidae</taxon>
        <taxon>Glossina</taxon>
    </lineage>
</organism>
<dbReference type="Proteomes" id="UP000078200">
    <property type="component" value="Unassembled WGS sequence"/>
</dbReference>
<dbReference type="GO" id="GO:0003677">
    <property type="term" value="F:DNA binding"/>
    <property type="evidence" value="ECO:0007669"/>
    <property type="project" value="UniProtKB-KW"/>
</dbReference>
<proteinExistence type="predicted"/>
<keyword evidence="7" id="KW-1185">Reference proteome</keyword>
<evidence type="ECO:0000256" key="3">
    <source>
        <dbReference type="ARBA" id="ARBA00023172"/>
    </source>
</evidence>
<dbReference type="Gene3D" id="1.10.443.10">
    <property type="entry name" value="Intergrase catalytic core"/>
    <property type="match status" value="1"/>
</dbReference>
<dbReference type="InterPro" id="IPR013762">
    <property type="entry name" value="Integrase-like_cat_sf"/>
</dbReference>
<keyword evidence="3" id="KW-0233">DNA recombination</keyword>
<dbReference type="InterPro" id="IPR010998">
    <property type="entry name" value="Integrase_recombinase_N"/>
</dbReference>
<dbReference type="Gene3D" id="1.10.150.130">
    <property type="match status" value="1"/>
</dbReference>
<dbReference type="PROSITE" id="PS51900">
    <property type="entry name" value="CB"/>
    <property type="match status" value="1"/>
</dbReference>
<dbReference type="InterPro" id="IPR002104">
    <property type="entry name" value="Integrase_catalytic"/>
</dbReference>
<evidence type="ECO:0000259" key="5">
    <source>
        <dbReference type="PROSITE" id="PS51900"/>
    </source>
</evidence>
<dbReference type="InterPro" id="IPR011010">
    <property type="entry name" value="DNA_brk_join_enz"/>
</dbReference>
<dbReference type="EnsemblMetazoa" id="GAUT039677-RA">
    <property type="protein sequence ID" value="GAUT039677-PA"/>
    <property type="gene ID" value="GAUT039677"/>
</dbReference>
<dbReference type="InterPro" id="IPR044068">
    <property type="entry name" value="CB"/>
</dbReference>
<evidence type="ECO:0000259" key="4">
    <source>
        <dbReference type="PROSITE" id="PS51898"/>
    </source>
</evidence>
<dbReference type="PANTHER" id="PTHR30349:SF81">
    <property type="entry name" value="TYROSINE RECOMBINASE XERC"/>
    <property type="match status" value="1"/>
</dbReference>
<dbReference type="InterPro" id="IPR004107">
    <property type="entry name" value="Integrase_SAM-like_N"/>
</dbReference>
<reference evidence="6" key="1">
    <citation type="submission" date="2020-05" db="UniProtKB">
        <authorList>
            <consortium name="EnsemblMetazoa"/>
        </authorList>
    </citation>
    <scope>IDENTIFICATION</scope>
    <source>
        <strain evidence="6">TTRI</strain>
    </source>
</reference>
<dbReference type="PANTHER" id="PTHR30349">
    <property type="entry name" value="PHAGE INTEGRASE-RELATED"/>
    <property type="match status" value="1"/>
</dbReference>
<keyword evidence="1" id="KW-0229">DNA integration</keyword>
<evidence type="ECO:0008006" key="8">
    <source>
        <dbReference type="Google" id="ProtNLM"/>
    </source>
</evidence>
<evidence type="ECO:0000256" key="1">
    <source>
        <dbReference type="ARBA" id="ARBA00022908"/>
    </source>
</evidence>
<sequence length="328" mass="37464">MKNKQSQNKKENLYITYYIDALASERSATQNTLESYRSDLHQFEGFLLESDTTLVGANKTNIKDYVKFLCTQKKYKSSSISRKISAMKNFYKCLFNDGIIDFNPAPANDAELKNPKVSRPLPKYLSVEEIFLLMDTVRKSASESNKEISSKRLCAILDILYSSGMRVSELIDMKLCEVSHLINSNNKECYIIIKGKSGRERQILFNEQALQSLRNYLSVRDNLIPNGKESDWLFPGDKPNKPITRQRVGQLMKELARKCNIDENKISPHVIRHSFATHLLDSGANIVLIQKVLGHTNLSTTQIYIHIANEKLKDKLADSHPITQMINN</sequence>
<evidence type="ECO:0000313" key="7">
    <source>
        <dbReference type="Proteomes" id="UP000078200"/>
    </source>
</evidence>
<feature type="domain" description="Tyr recombinase" evidence="4">
    <location>
        <begin position="120"/>
        <end position="317"/>
    </location>
</feature>
<name>A0A1A9VK83_GLOAU</name>
<dbReference type="VEuPathDB" id="VectorBase:GAUT039677"/>
<evidence type="ECO:0000256" key="2">
    <source>
        <dbReference type="ARBA" id="ARBA00023125"/>
    </source>
</evidence>
<accession>A0A1A9VK83</accession>
<feature type="domain" description="Core-binding (CB)" evidence="5">
    <location>
        <begin position="9"/>
        <end position="95"/>
    </location>
</feature>
<keyword evidence="2" id="KW-0238">DNA-binding</keyword>
<dbReference type="GO" id="GO:0006310">
    <property type="term" value="P:DNA recombination"/>
    <property type="evidence" value="ECO:0007669"/>
    <property type="project" value="UniProtKB-KW"/>
</dbReference>
<dbReference type="Pfam" id="PF02899">
    <property type="entry name" value="Phage_int_SAM_1"/>
    <property type="match status" value="1"/>
</dbReference>
<dbReference type="SUPFAM" id="SSF56349">
    <property type="entry name" value="DNA breaking-rejoining enzymes"/>
    <property type="match status" value="1"/>
</dbReference>
<dbReference type="InterPro" id="IPR050090">
    <property type="entry name" value="Tyrosine_recombinase_XerCD"/>
</dbReference>
<dbReference type="GO" id="GO:0015074">
    <property type="term" value="P:DNA integration"/>
    <property type="evidence" value="ECO:0007669"/>
    <property type="project" value="UniProtKB-KW"/>
</dbReference>
<dbReference type="Pfam" id="PF00589">
    <property type="entry name" value="Phage_integrase"/>
    <property type="match status" value="1"/>
</dbReference>
<protein>
    <recommendedName>
        <fullName evidence="8">Tyrosine recombinase XerD</fullName>
    </recommendedName>
</protein>
<dbReference type="PROSITE" id="PS51898">
    <property type="entry name" value="TYR_RECOMBINASE"/>
    <property type="match status" value="1"/>
</dbReference>
<dbReference type="AlphaFoldDB" id="A0A1A9VK83"/>
<evidence type="ECO:0000313" key="6">
    <source>
        <dbReference type="EnsemblMetazoa" id="GAUT039677-PA"/>
    </source>
</evidence>